<comment type="caution">
    <text evidence="1">The sequence shown here is derived from an EMBL/GenBank/DDBJ whole genome shotgun (WGS) entry which is preliminary data.</text>
</comment>
<evidence type="ECO:0000313" key="2">
    <source>
        <dbReference type="Proteomes" id="UP000740926"/>
    </source>
</evidence>
<evidence type="ECO:0000313" key="1">
    <source>
        <dbReference type="EMBL" id="KAG1531691.1"/>
    </source>
</evidence>
<dbReference type="AlphaFoldDB" id="A0A9P6XT75"/>
<accession>A0A9P6XT75</accession>
<name>A0A9P6XT75_9FUNG</name>
<organism evidence="1 2">
    <name type="scientific">Rhizopus delemar</name>
    <dbReference type="NCBI Taxonomy" id="936053"/>
    <lineage>
        <taxon>Eukaryota</taxon>
        <taxon>Fungi</taxon>
        <taxon>Fungi incertae sedis</taxon>
        <taxon>Mucoromycota</taxon>
        <taxon>Mucoromycotina</taxon>
        <taxon>Mucoromycetes</taxon>
        <taxon>Mucorales</taxon>
        <taxon>Mucorineae</taxon>
        <taxon>Rhizopodaceae</taxon>
        <taxon>Rhizopus</taxon>
    </lineage>
</organism>
<protein>
    <submittedName>
        <fullName evidence="1">Uncharacterized protein</fullName>
    </submittedName>
</protein>
<reference evidence="1 2" key="1">
    <citation type="journal article" date="2020" name="Microb. Genom.">
        <title>Genetic diversity of clinical and environmental Mucorales isolates obtained from an investigation of mucormycosis cases among solid organ transplant recipients.</title>
        <authorList>
            <person name="Nguyen M.H."/>
            <person name="Kaul D."/>
            <person name="Muto C."/>
            <person name="Cheng S.J."/>
            <person name="Richter R.A."/>
            <person name="Bruno V.M."/>
            <person name="Liu G."/>
            <person name="Beyhan S."/>
            <person name="Sundermann A.J."/>
            <person name="Mounaud S."/>
            <person name="Pasculle A.W."/>
            <person name="Nierman W.C."/>
            <person name="Driscoll E."/>
            <person name="Cumbie R."/>
            <person name="Clancy C.J."/>
            <person name="Dupont C.L."/>
        </authorList>
    </citation>
    <scope>NUCLEOTIDE SEQUENCE [LARGE SCALE GENOMIC DNA]</scope>
    <source>
        <strain evidence="1 2">GL24</strain>
    </source>
</reference>
<dbReference type="EMBL" id="JAANIU010010599">
    <property type="protein sequence ID" value="KAG1531691.1"/>
    <property type="molecule type" value="Genomic_DNA"/>
</dbReference>
<gene>
    <name evidence="1" type="ORF">G6F50_016560</name>
</gene>
<sequence length="76" mass="7927">MPGRRSARSIRYCARAASMFSTAWRRSRLFCSASAIACCRRGSTNTSRQAGIANAASASPVAALPNCAGTGASGRW</sequence>
<keyword evidence="2" id="KW-1185">Reference proteome</keyword>
<proteinExistence type="predicted"/>
<dbReference type="Proteomes" id="UP000740926">
    <property type="component" value="Unassembled WGS sequence"/>
</dbReference>